<dbReference type="EMBL" id="VOBR01000017">
    <property type="protein sequence ID" value="TWP49128.1"/>
    <property type="molecule type" value="Genomic_DNA"/>
</dbReference>
<keyword evidence="1" id="KW-0732">Signal</keyword>
<dbReference type="Gene3D" id="2.60.20.30">
    <property type="match status" value="1"/>
</dbReference>
<organism evidence="2 3">
    <name type="scientific">Lentzea tibetensis</name>
    <dbReference type="NCBI Taxonomy" id="2591470"/>
    <lineage>
        <taxon>Bacteria</taxon>
        <taxon>Bacillati</taxon>
        <taxon>Actinomycetota</taxon>
        <taxon>Actinomycetes</taxon>
        <taxon>Pseudonocardiales</taxon>
        <taxon>Pseudonocardiaceae</taxon>
        <taxon>Lentzea</taxon>
    </lineage>
</organism>
<sequence length="99" mass="11279">MATALTAVMAVPAYAADVVPCKPWHTHYWFKIETTSGWFCVEGRGRAEFRMGGVKQVRTGNNTGAYDYIDTDGYMTTRYFGKFQAHDLNYVQFNSVYID</sequence>
<feature type="chain" id="PRO_5039641666" description="Streptomyces killer toxin-like beta/gamma crystallin domain-containing protein" evidence="1">
    <location>
        <begin position="16"/>
        <end position="99"/>
    </location>
</feature>
<dbReference type="RefSeq" id="WP_146355381.1">
    <property type="nucleotide sequence ID" value="NZ_VOBR01000017.1"/>
</dbReference>
<reference evidence="2 3" key="1">
    <citation type="submission" date="2019-07" db="EMBL/GenBank/DDBJ databases">
        <title>Lentzea xizangensis sp. nov., isolated from Qinghai-Tibetan Plateau Soils.</title>
        <authorList>
            <person name="Huang J."/>
        </authorList>
    </citation>
    <scope>NUCLEOTIDE SEQUENCE [LARGE SCALE GENOMIC DNA]</scope>
    <source>
        <strain evidence="2 3">FXJ1.1311</strain>
    </source>
</reference>
<dbReference type="AlphaFoldDB" id="A0A563EP02"/>
<evidence type="ECO:0000313" key="3">
    <source>
        <dbReference type="Proteomes" id="UP000316639"/>
    </source>
</evidence>
<keyword evidence="3" id="KW-1185">Reference proteome</keyword>
<evidence type="ECO:0000313" key="2">
    <source>
        <dbReference type="EMBL" id="TWP49128.1"/>
    </source>
</evidence>
<evidence type="ECO:0000256" key="1">
    <source>
        <dbReference type="SAM" id="SignalP"/>
    </source>
</evidence>
<feature type="signal peptide" evidence="1">
    <location>
        <begin position="1"/>
        <end position="15"/>
    </location>
</feature>
<comment type="caution">
    <text evidence="2">The sequence shown here is derived from an EMBL/GenBank/DDBJ whole genome shotgun (WGS) entry which is preliminary data.</text>
</comment>
<name>A0A563EP02_9PSEU</name>
<protein>
    <recommendedName>
        <fullName evidence="4">Streptomyces killer toxin-like beta/gamma crystallin domain-containing protein</fullName>
    </recommendedName>
</protein>
<proteinExistence type="predicted"/>
<evidence type="ECO:0008006" key="4">
    <source>
        <dbReference type="Google" id="ProtNLM"/>
    </source>
</evidence>
<dbReference type="Proteomes" id="UP000316639">
    <property type="component" value="Unassembled WGS sequence"/>
</dbReference>
<accession>A0A563EP02</accession>
<dbReference type="InterPro" id="IPR015791">
    <property type="entry name" value="Antimic/Inh_G_crystallin-like"/>
</dbReference>
<gene>
    <name evidence="2" type="ORF">FKR81_26030</name>
</gene>